<evidence type="ECO:0000313" key="1">
    <source>
        <dbReference type="EMBL" id="KJU87609.1"/>
    </source>
</evidence>
<comment type="caution">
    <text evidence="1">The sequence shown here is derived from an EMBL/GenBank/DDBJ whole genome shotgun (WGS) entry which is preliminary data.</text>
</comment>
<proteinExistence type="predicted"/>
<dbReference type="AlphaFoldDB" id="A0A0F3H059"/>
<evidence type="ECO:0000313" key="2">
    <source>
        <dbReference type="Proteomes" id="UP000033423"/>
    </source>
</evidence>
<protein>
    <submittedName>
        <fullName evidence="1">Uncharacterized protein</fullName>
    </submittedName>
</protein>
<accession>A0A0F3H059</accession>
<dbReference type="EMBL" id="LACI01000095">
    <property type="protein sequence ID" value="KJU87609.1"/>
    <property type="molecule type" value="Genomic_DNA"/>
</dbReference>
<sequence>MRFASLNMTVYYTDGQYNGVIEYGIDRSWGLDIPTGFSVAPVDGYLRQGNYLVAMTFRYGGRESGATMPVTVTCGHNGGILIDNIPNIANTNVESVSIYMSTCNGTELYQRVRFPFGVRQFTITDSDYLGYQLITQLLYPPPVGHLLAVFGGRIYVAEGNALYYCQPFAFELFHQNSFLQFPSRITAIMPMSQGMYVGTQDKVYHLIGLSPEPQPMQVLEVFPYGAVEGTETYHSMKHLGGETVWTWMSTRGVCTGNDQGIVANITESRYSVPSADTGAGGILDRQGFISYLACLPNQNVPEYSVYKRDGIVQVTLPTLQTIPDITLNATLPELSATFTG</sequence>
<keyword evidence="2" id="KW-1185">Reference proteome</keyword>
<name>A0A0F3H059_9BACT</name>
<reference evidence="1 2" key="1">
    <citation type="submission" date="2015-02" db="EMBL/GenBank/DDBJ databases">
        <title>Single-cell genomics of uncultivated deep-branching MTB reveals a conserved set of magnetosome genes.</title>
        <authorList>
            <person name="Kolinko S."/>
            <person name="Richter M."/>
            <person name="Glockner F.O."/>
            <person name="Brachmann A."/>
            <person name="Schuler D."/>
        </authorList>
    </citation>
    <scope>NUCLEOTIDE SEQUENCE [LARGE SCALE GENOMIC DNA]</scope>
    <source>
        <strain evidence="1">TM-1</strain>
    </source>
</reference>
<gene>
    <name evidence="1" type="ORF">MBAV_000197</name>
</gene>
<organism evidence="1 2">
    <name type="scientific">Candidatus Magnetobacterium bavaricum</name>
    <dbReference type="NCBI Taxonomy" id="29290"/>
    <lineage>
        <taxon>Bacteria</taxon>
        <taxon>Pseudomonadati</taxon>
        <taxon>Nitrospirota</taxon>
        <taxon>Thermodesulfovibrionia</taxon>
        <taxon>Thermodesulfovibrionales</taxon>
        <taxon>Candidatus Magnetobacteriaceae</taxon>
        <taxon>Candidatus Magnetobacterium</taxon>
    </lineage>
</organism>
<dbReference type="Proteomes" id="UP000033423">
    <property type="component" value="Unassembled WGS sequence"/>
</dbReference>